<evidence type="ECO:0000313" key="2">
    <source>
        <dbReference type="EMBL" id="EPB80270.1"/>
    </source>
</evidence>
<organism evidence="2 3">
    <name type="scientific">Ancylostoma ceylanicum</name>
    <dbReference type="NCBI Taxonomy" id="53326"/>
    <lineage>
        <taxon>Eukaryota</taxon>
        <taxon>Metazoa</taxon>
        <taxon>Ecdysozoa</taxon>
        <taxon>Nematoda</taxon>
        <taxon>Chromadorea</taxon>
        <taxon>Rhabditida</taxon>
        <taxon>Rhabditina</taxon>
        <taxon>Rhabditomorpha</taxon>
        <taxon>Strongyloidea</taxon>
        <taxon>Ancylostomatidae</taxon>
        <taxon>Ancylostomatinae</taxon>
        <taxon>Ancylostoma</taxon>
    </lineage>
</organism>
<dbReference type="PROSITE" id="PS50245">
    <property type="entry name" value="CAP_GLY_2"/>
    <property type="match status" value="1"/>
</dbReference>
<evidence type="ECO:0000259" key="1">
    <source>
        <dbReference type="PROSITE" id="PS50245"/>
    </source>
</evidence>
<evidence type="ECO:0000313" key="3">
    <source>
        <dbReference type="Proteomes" id="UP000054495"/>
    </source>
</evidence>
<reference evidence="2 3" key="1">
    <citation type="submission" date="2013-05" db="EMBL/GenBank/DDBJ databases">
        <title>Draft genome of the parasitic nematode Anyclostoma ceylanicum.</title>
        <authorList>
            <person name="Mitreva M."/>
        </authorList>
    </citation>
    <scope>NUCLEOTIDE SEQUENCE [LARGE SCALE GENOMIC DNA]</scope>
</reference>
<gene>
    <name evidence="2" type="ORF">ANCCEY_00672</name>
</gene>
<dbReference type="Proteomes" id="UP000054495">
    <property type="component" value="Unassembled WGS sequence"/>
</dbReference>
<dbReference type="PANTHER" id="PTHR18916:SF93">
    <property type="entry name" value="RESTIN HOMOLOG"/>
    <property type="match status" value="1"/>
</dbReference>
<dbReference type="SMART" id="SM01052">
    <property type="entry name" value="CAP_GLY"/>
    <property type="match status" value="1"/>
</dbReference>
<dbReference type="InterPro" id="IPR036859">
    <property type="entry name" value="CAP-Gly_dom_sf"/>
</dbReference>
<dbReference type="InterPro" id="IPR000938">
    <property type="entry name" value="CAP-Gly_domain"/>
</dbReference>
<sequence>MGDQYMMGFVCRNNTKNFFWIVALEKYTMNKSHLSRTNNPNAVVTAHDIGSFVTVSGVGKGILHYVGEVHGREGVYCGIELDTPTGKHDGTYQGVVYFVCPPGHGIFAPIYRVELDEIDDVPMMTASQTAKTTERLSRSALPALQLRNVFRPEDPMQASIASEQMMEGSTFSNVSWGDPDASMLCSNTTYIIPPGRSALLEPEECDLMSISAPKSILHIDRGETKKDEERQFGPIRGNQTTLVTTAKAMLADWSTKTNEDSLSQVKWVLVGH</sequence>
<dbReference type="EMBL" id="KE124782">
    <property type="protein sequence ID" value="EPB80270.1"/>
    <property type="molecule type" value="Genomic_DNA"/>
</dbReference>
<name>A0A0D6M853_9BILA</name>
<dbReference type="SUPFAM" id="SSF74924">
    <property type="entry name" value="Cap-Gly domain"/>
    <property type="match status" value="1"/>
</dbReference>
<dbReference type="PROSITE" id="PS00845">
    <property type="entry name" value="CAP_GLY_1"/>
    <property type="match status" value="1"/>
</dbReference>
<dbReference type="AlphaFoldDB" id="A0A0D6M853"/>
<feature type="domain" description="CAP-Gly" evidence="1">
    <location>
        <begin position="67"/>
        <end position="109"/>
    </location>
</feature>
<proteinExistence type="predicted"/>
<dbReference type="Gene3D" id="2.30.30.190">
    <property type="entry name" value="CAP Gly-rich-like domain"/>
    <property type="match status" value="1"/>
</dbReference>
<accession>A0A0D6M853</accession>
<dbReference type="PANTHER" id="PTHR18916">
    <property type="entry name" value="DYNACTIN 1-RELATED MICROTUBULE-BINDING"/>
    <property type="match status" value="1"/>
</dbReference>
<dbReference type="Pfam" id="PF01302">
    <property type="entry name" value="CAP_GLY"/>
    <property type="match status" value="1"/>
</dbReference>
<protein>
    <submittedName>
        <fullName evidence="2">CAP-Gly domain protein</fullName>
    </submittedName>
</protein>
<keyword evidence="3" id="KW-1185">Reference proteome</keyword>